<organism evidence="1 2">
    <name type="scientific">Mucilaginibacter mallensis</name>
    <dbReference type="NCBI Taxonomy" id="652787"/>
    <lineage>
        <taxon>Bacteria</taxon>
        <taxon>Pseudomonadati</taxon>
        <taxon>Bacteroidota</taxon>
        <taxon>Sphingobacteriia</taxon>
        <taxon>Sphingobacteriales</taxon>
        <taxon>Sphingobacteriaceae</taxon>
        <taxon>Mucilaginibacter</taxon>
    </lineage>
</organism>
<evidence type="ECO:0000313" key="1">
    <source>
        <dbReference type="EMBL" id="SDT67292.1"/>
    </source>
</evidence>
<gene>
    <name evidence="1" type="ORF">SAMN05216490_4779</name>
</gene>
<evidence type="ECO:0008006" key="3">
    <source>
        <dbReference type="Google" id="ProtNLM"/>
    </source>
</evidence>
<dbReference type="STRING" id="652787.SAMN05216490_4779"/>
<dbReference type="Proteomes" id="UP000199679">
    <property type="component" value="Chromosome I"/>
</dbReference>
<sequence>MGKIERAFFILLLLPVLGFGQQLPPSGLDKVHVSADSLNIQAEILPVSDAPELFNDRFYFWYSANMIHTTQGGFSGRLLNGWYKAYYPNKNLKEEGVFKEGLKDGIWKAWNESGNLIQQYTWKKGQRSGKYFLCDENGYIRESGTYRNNVLKLKDTTSFWRKLEFYRKKKMDTIHVAH</sequence>
<proteinExistence type="predicted"/>
<accession>A0A1H2CAI5</accession>
<keyword evidence="2" id="KW-1185">Reference proteome</keyword>
<reference evidence="1 2" key="1">
    <citation type="submission" date="2016-10" db="EMBL/GenBank/DDBJ databases">
        <authorList>
            <person name="de Groot N.N."/>
        </authorList>
    </citation>
    <scope>NUCLEOTIDE SEQUENCE [LARGE SCALE GENOMIC DNA]</scope>
    <source>
        <strain evidence="1 2">MP1X4</strain>
    </source>
</reference>
<dbReference type="OrthoDB" id="703600at2"/>
<evidence type="ECO:0000313" key="2">
    <source>
        <dbReference type="Proteomes" id="UP000199679"/>
    </source>
</evidence>
<dbReference type="SUPFAM" id="SSF82185">
    <property type="entry name" value="Histone H3 K4-specific methyltransferase SET7/9 N-terminal domain"/>
    <property type="match status" value="1"/>
</dbReference>
<dbReference type="AlphaFoldDB" id="A0A1H2CAI5"/>
<dbReference type="Gene3D" id="2.20.110.10">
    <property type="entry name" value="Histone H3 K4-specific methyltransferase SET7/9 N-terminal domain"/>
    <property type="match status" value="1"/>
</dbReference>
<protein>
    <recommendedName>
        <fullName evidence="3">MORN repeat variant</fullName>
    </recommendedName>
</protein>
<dbReference type="EMBL" id="LT629740">
    <property type="protein sequence ID" value="SDT67292.1"/>
    <property type="molecule type" value="Genomic_DNA"/>
</dbReference>
<dbReference type="RefSeq" id="WP_091379254.1">
    <property type="nucleotide sequence ID" value="NZ_LT629740.1"/>
</dbReference>
<name>A0A1H2CAI5_MUCMA</name>